<organism evidence="1">
    <name type="scientific">Amphimedon queenslandica</name>
    <name type="common">Sponge</name>
    <dbReference type="NCBI Taxonomy" id="400682"/>
    <lineage>
        <taxon>Eukaryota</taxon>
        <taxon>Metazoa</taxon>
        <taxon>Porifera</taxon>
        <taxon>Demospongiae</taxon>
        <taxon>Heteroscleromorpha</taxon>
        <taxon>Haplosclerida</taxon>
        <taxon>Niphatidae</taxon>
        <taxon>Amphimedon</taxon>
    </lineage>
</organism>
<dbReference type="EnsemblMetazoa" id="Aqu2.1.11558_001">
    <property type="protein sequence ID" value="Aqu2.1.11558_001"/>
    <property type="gene ID" value="Aqu2.1.11558"/>
</dbReference>
<accession>A0A1X7TAH5</accession>
<dbReference type="AlphaFoldDB" id="A0A1X7TAH5"/>
<protein>
    <submittedName>
        <fullName evidence="1">Uncharacterized protein</fullName>
    </submittedName>
</protein>
<name>A0A1X7TAH5_AMPQE</name>
<proteinExistence type="predicted"/>
<evidence type="ECO:0000313" key="1">
    <source>
        <dbReference type="EnsemblMetazoa" id="Aqu2.1.11558_001"/>
    </source>
</evidence>
<sequence length="25" mass="3063">EWTLKYFVFIFLLNVCINCNELLKV</sequence>
<reference evidence="1" key="1">
    <citation type="submission" date="2017-05" db="UniProtKB">
        <authorList>
            <consortium name="EnsemblMetazoa"/>
        </authorList>
    </citation>
    <scope>IDENTIFICATION</scope>
</reference>
<dbReference type="InParanoid" id="A0A1X7TAH5"/>